<dbReference type="EMBL" id="SIOP01000001">
    <property type="protein sequence ID" value="TAY52973.1"/>
    <property type="molecule type" value="Genomic_DNA"/>
</dbReference>
<dbReference type="Pfam" id="PF06169">
    <property type="entry name" value="DUF982"/>
    <property type="match status" value="1"/>
</dbReference>
<dbReference type="AlphaFoldDB" id="A0A7M3DWD6"/>
<dbReference type="Proteomes" id="UP000292974">
    <property type="component" value="Unassembled WGS sequence"/>
</dbReference>
<gene>
    <name evidence="1" type="ORF">ELH90_15730</name>
</gene>
<evidence type="ECO:0000313" key="1">
    <source>
        <dbReference type="EMBL" id="TAY52973.1"/>
    </source>
</evidence>
<protein>
    <submittedName>
        <fullName evidence="1">DUF982 domain-containing protein</fullName>
    </submittedName>
</protein>
<dbReference type="RefSeq" id="WP_130716743.1">
    <property type="nucleotide sequence ID" value="NZ_JBGEXP010000002.1"/>
</dbReference>
<comment type="caution">
    <text evidence="1">The sequence shown here is derived from an EMBL/GenBank/DDBJ whole genome shotgun (WGS) entry which is preliminary data.</text>
</comment>
<proteinExistence type="predicted"/>
<dbReference type="InterPro" id="IPR010385">
    <property type="entry name" value="DUF982"/>
</dbReference>
<name>A0A7M3DWD6_RHILE</name>
<sequence>MNNSQIQVPIRPLHVEIEGLARYRQAHTVDELAGLLLNVSWPSSGKQLPEFHRALATSLDAMELYLDPEIARDAFVKAAHAAGMHVLPDDMSEMKMAS</sequence>
<accession>A0A7M3DWD6</accession>
<dbReference type="Gene3D" id="6.10.250.730">
    <property type="match status" value="1"/>
</dbReference>
<reference evidence="1 2" key="1">
    <citation type="submission" date="2019-02" db="EMBL/GenBank/DDBJ databases">
        <title>The genomic architecture of introgression among sibling species of bacteria.</title>
        <authorList>
            <person name="Cavassim M.I.A."/>
            <person name="Moeskjaer S."/>
            <person name="Moslemi C."/>
            <person name="Fields B."/>
            <person name="Bachmann A."/>
            <person name="Vilhjalmsson B."/>
            <person name="Schierup M.H."/>
            <person name="Young J.P.W."/>
            <person name="Andersen S.U."/>
        </authorList>
    </citation>
    <scope>NUCLEOTIDE SEQUENCE [LARGE SCALE GENOMIC DNA]</scope>
    <source>
        <strain evidence="1 2">SM135B</strain>
    </source>
</reference>
<evidence type="ECO:0000313" key="2">
    <source>
        <dbReference type="Proteomes" id="UP000292974"/>
    </source>
</evidence>
<organism evidence="1 2">
    <name type="scientific">Rhizobium leguminosarum</name>
    <dbReference type="NCBI Taxonomy" id="384"/>
    <lineage>
        <taxon>Bacteria</taxon>
        <taxon>Pseudomonadati</taxon>
        <taxon>Pseudomonadota</taxon>
        <taxon>Alphaproteobacteria</taxon>
        <taxon>Hyphomicrobiales</taxon>
        <taxon>Rhizobiaceae</taxon>
        <taxon>Rhizobium/Agrobacterium group</taxon>
        <taxon>Rhizobium</taxon>
    </lineage>
</organism>